<evidence type="ECO:0000313" key="1">
    <source>
        <dbReference type="EMBL" id="GAH63167.1"/>
    </source>
</evidence>
<sequence length="114" mass="12421">ALSKDTIQKPLIDGLKKIVYTLEGLVKGATVVDTGILRASISSEVKPLWGKVGTIVDYAPFVELGTSKMEARHMVGGIKVLGKGMFEYASELLKKKFPELLKGIGKAIQTRFEK</sequence>
<dbReference type="EMBL" id="BARU01030400">
    <property type="protein sequence ID" value="GAH63167.1"/>
    <property type="molecule type" value="Genomic_DNA"/>
</dbReference>
<accession>X1H164</accession>
<gene>
    <name evidence="1" type="ORF">S03H2_48241</name>
</gene>
<feature type="non-terminal residue" evidence="1">
    <location>
        <position position="1"/>
    </location>
</feature>
<organism evidence="1">
    <name type="scientific">marine sediment metagenome</name>
    <dbReference type="NCBI Taxonomy" id="412755"/>
    <lineage>
        <taxon>unclassified sequences</taxon>
        <taxon>metagenomes</taxon>
        <taxon>ecological metagenomes</taxon>
    </lineage>
</organism>
<comment type="caution">
    <text evidence="1">The sequence shown here is derived from an EMBL/GenBank/DDBJ whole genome shotgun (WGS) entry which is preliminary data.</text>
</comment>
<proteinExistence type="predicted"/>
<protein>
    <submittedName>
        <fullName evidence="1">Uncharacterized protein</fullName>
    </submittedName>
</protein>
<name>X1H164_9ZZZZ</name>
<dbReference type="AlphaFoldDB" id="X1H164"/>
<reference evidence="1" key="1">
    <citation type="journal article" date="2014" name="Front. Microbiol.">
        <title>High frequency of phylogenetically diverse reductive dehalogenase-homologous genes in deep subseafloor sedimentary metagenomes.</title>
        <authorList>
            <person name="Kawai M."/>
            <person name="Futagami T."/>
            <person name="Toyoda A."/>
            <person name="Takaki Y."/>
            <person name="Nishi S."/>
            <person name="Hori S."/>
            <person name="Arai W."/>
            <person name="Tsubouchi T."/>
            <person name="Morono Y."/>
            <person name="Uchiyama I."/>
            <person name="Ito T."/>
            <person name="Fujiyama A."/>
            <person name="Inagaki F."/>
            <person name="Takami H."/>
        </authorList>
    </citation>
    <scope>NUCLEOTIDE SEQUENCE</scope>
    <source>
        <strain evidence="1">Expedition CK06-06</strain>
    </source>
</reference>